<dbReference type="Gene3D" id="3.30.365.10">
    <property type="entry name" value="Aldehyde oxidase/xanthine dehydrogenase, molybdopterin binding domain"/>
    <property type="match status" value="4"/>
</dbReference>
<gene>
    <name evidence="4" type="ORF">HLB16_03050</name>
</gene>
<organism evidence="4 5">
    <name type="scientific">Cupriavidus gilardii</name>
    <dbReference type="NCBI Taxonomy" id="82541"/>
    <lineage>
        <taxon>Bacteria</taxon>
        <taxon>Pseudomonadati</taxon>
        <taxon>Pseudomonadota</taxon>
        <taxon>Betaproteobacteria</taxon>
        <taxon>Burkholderiales</taxon>
        <taxon>Burkholderiaceae</taxon>
        <taxon>Cupriavidus</taxon>
    </lineage>
</organism>
<dbReference type="Pfam" id="PF02738">
    <property type="entry name" value="MoCoBD_1"/>
    <property type="match status" value="1"/>
</dbReference>
<dbReference type="Pfam" id="PF20256">
    <property type="entry name" value="MoCoBD_2"/>
    <property type="match status" value="1"/>
</dbReference>
<reference evidence="4 5" key="1">
    <citation type="submission" date="2020-05" db="EMBL/GenBank/DDBJ databases">
        <title>MicrobeNet Type strains.</title>
        <authorList>
            <person name="Nicholson A.C."/>
        </authorList>
    </citation>
    <scope>NUCLEOTIDE SEQUENCE [LARGE SCALE GENOMIC DNA]</scope>
    <source>
        <strain evidence="4 5">ATCC 700815</strain>
    </source>
</reference>
<evidence type="ECO:0000313" key="5">
    <source>
        <dbReference type="Proteomes" id="UP000542973"/>
    </source>
</evidence>
<feature type="domain" description="Aldehyde oxidase/xanthine dehydrogenase a/b hammerhead" evidence="3">
    <location>
        <begin position="33"/>
        <end position="146"/>
    </location>
</feature>
<dbReference type="Proteomes" id="UP000542973">
    <property type="component" value="Unassembled WGS sequence"/>
</dbReference>
<dbReference type="InterPro" id="IPR000674">
    <property type="entry name" value="Ald_Oxase/Xan_DH_a/b"/>
</dbReference>
<dbReference type="GO" id="GO:0005506">
    <property type="term" value="F:iron ion binding"/>
    <property type="evidence" value="ECO:0007669"/>
    <property type="project" value="InterPro"/>
</dbReference>
<evidence type="ECO:0000256" key="2">
    <source>
        <dbReference type="ARBA" id="ARBA00023002"/>
    </source>
</evidence>
<evidence type="ECO:0000313" key="4">
    <source>
        <dbReference type="EMBL" id="NNH09857.1"/>
    </source>
</evidence>
<dbReference type="Pfam" id="PF01315">
    <property type="entry name" value="Ald_Xan_dh_C"/>
    <property type="match status" value="1"/>
</dbReference>
<dbReference type="EMBL" id="JABEMD010000003">
    <property type="protein sequence ID" value="NNH09857.1"/>
    <property type="molecule type" value="Genomic_DNA"/>
</dbReference>
<dbReference type="SUPFAM" id="SSF54665">
    <property type="entry name" value="CO dehydrogenase molybdoprotein N-domain-like"/>
    <property type="match status" value="1"/>
</dbReference>
<dbReference type="AlphaFoldDB" id="A0A849BB42"/>
<dbReference type="InterPro" id="IPR036856">
    <property type="entry name" value="Ald_Oxase/Xan_DH_a/b_sf"/>
</dbReference>
<dbReference type="SUPFAM" id="SSF56003">
    <property type="entry name" value="Molybdenum cofactor-binding domain"/>
    <property type="match status" value="1"/>
</dbReference>
<proteinExistence type="predicted"/>
<dbReference type="InterPro" id="IPR046867">
    <property type="entry name" value="AldOxase/xan_DH_MoCoBD2"/>
</dbReference>
<dbReference type="SMART" id="SM01008">
    <property type="entry name" value="Ald_Xan_dh_C"/>
    <property type="match status" value="1"/>
</dbReference>
<evidence type="ECO:0000259" key="3">
    <source>
        <dbReference type="SMART" id="SM01008"/>
    </source>
</evidence>
<dbReference type="PANTHER" id="PTHR11908:SF132">
    <property type="entry name" value="ALDEHYDE OXIDASE 1-RELATED"/>
    <property type="match status" value="1"/>
</dbReference>
<dbReference type="InterPro" id="IPR008274">
    <property type="entry name" value="AldOxase/xan_DH_MoCoBD1"/>
</dbReference>
<dbReference type="PANTHER" id="PTHR11908">
    <property type="entry name" value="XANTHINE DEHYDROGENASE"/>
    <property type="match status" value="1"/>
</dbReference>
<name>A0A849BB42_9BURK</name>
<evidence type="ECO:0000256" key="1">
    <source>
        <dbReference type="ARBA" id="ARBA00022505"/>
    </source>
</evidence>
<dbReference type="InterPro" id="IPR037165">
    <property type="entry name" value="AldOxase/xan_DH_Mopterin-bd_sf"/>
</dbReference>
<dbReference type="Gene3D" id="3.90.1170.50">
    <property type="entry name" value="Aldehyde oxidase/xanthine dehydrogenase, a/b hammerhead"/>
    <property type="match status" value="1"/>
</dbReference>
<dbReference type="InterPro" id="IPR016208">
    <property type="entry name" value="Ald_Oxase/xanthine_DH-like"/>
</dbReference>
<dbReference type="GO" id="GO:0016491">
    <property type="term" value="F:oxidoreductase activity"/>
    <property type="evidence" value="ECO:0007669"/>
    <property type="project" value="UniProtKB-KW"/>
</dbReference>
<sequence length="751" mass="79956">MSLRENPTGNVGGSVPDIARHHVDRVDGVLKVTGRAHYTADHQLPNVLQAIMVTSTIAAGEVASIDTGAAERMPGVRLVMTPFNAPRLPKNGKAAAGEMPAGRVMNLLQDTSVRYNNQPIALVVADTLDQAREAARHLRIAYRRQPATLDFAKAKARAYEPRKVKNESADTARGDLNAAMREATTTIDATYTTPMQHHNAMEPHATIAAWDGDTLTLYDATQYVAGVRKAVAKTFGIPADKVRVICPFVGGGFGGKGSVWSHVVLAAMAARAVGRPVKLAVERPQLFGLAGERPPTEQRVLAAAREDGTLTGLRHDVVTATSYLEDWVEPAAMMTRLLYGCPTVHTSHRLVKLHIGTPTFMRAPGDASGSFALESALDELAHALKVDPVELRLRNDTDTDLSQNLPFSSRRMSECFRLGADEFGWWQRDPTPRSMRADGKLAGMGVATATYPAMRQAATATAIIEPDGSACIRCATHDLGTGTYTVMTQVAAEALGMPPAQIRFELGDTAFPDAPIAGGSQTVASVAPAVQAAASAARQVLIDRAVADRASPLFGAPPEDVTVADGWLARASDPACRESIAATMARNGGQRIEATRTAEPGDETQRHSMHSFGAIFAEVHVDPDLGEVRVHRMLGTFGVGRLLNRKTGHSQLMGGMVWGIGLALHEASLLDPRSGRIANGNLAEYHVPVNADVGQVDVMVVDEFDPHINPLGAKGIGEIGIVGAGAAIANAVFHATGKRIRHLPITPDKLL</sequence>
<protein>
    <submittedName>
        <fullName evidence="4">Xanthine dehydrogenase family protein molybdopterin-binding subunit</fullName>
    </submittedName>
</protein>
<comment type="caution">
    <text evidence="4">The sequence shown here is derived from an EMBL/GenBank/DDBJ whole genome shotgun (WGS) entry which is preliminary data.</text>
</comment>
<keyword evidence="1" id="KW-0500">Molybdenum</keyword>
<keyword evidence="2" id="KW-0560">Oxidoreductase</keyword>
<accession>A0A849BB42</accession>